<name>A0A2H6BYY3_MICAE</name>
<dbReference type="EMBL" id="BEYQ01000022">
    <property type="protein sequence ID" value="GBD55382.1"/>
    <property type="molecule type" value="Genomic_DNA"/>
</dbReference>
<reference evidence="2" key="1">
    <citation type="submission" date="2017-12" db="EMBL/GenBank/DDBJ databases">
        <title>Improved Draft Genome Sequence of Microcystis aeruginosa NIES-298, a Microcystin-Producing Cyanobacterium from Lake Kasumigaura, Japan.</title>
        <authorList>
            <person name="Yamaguchi H."/>
            <person name="Suzuki S."/>
            <person name="Kawachi M."/>
        </authorList>
    </citation>
    <scope>NUCLEOTIDE SEQUENCE [LARGE SCALE GENOMIC DNA]</scope>
    <source>
        <strain evidence="2">NIES-298</strain>
    </source>
</reference>
<accession>A0A2H6BYY3</accession>
<organism evidence="1 2">
    <name type="scientific">Microcystis aeruginosa NIES-298</name>
    <dbReference type="NCBI Taxonomy" id="449468"/>
    <lineage>
        <taxon>Bacteria</taxon>
        <taxon>Bacillati</taxon>
        <taxon>Cyanobacteriota</taxon>
        <taxon>Cyanophyceae</taxon>
        <taxon>Oscillatoriophycideae</taxon>
        <taxon>Chroococcales</taxon>
        <taxon>Microcystaceae</taxon>
        <taxon>Microcystis</taxon>
    </lineage>
</organism>
<proteinExistence type="predicted"/>
<protein>
    <submittedName>
        <fullName evidence="1">Uncharacterized protein</fullName>
    </submittedName>
</protein>
<evidence type="ECO:0000313" key="2">
    <source>
        <dbReference type="Proteomes" id="UP000236321"/>
    </source>
</evidence>
<sequence length="89" mass="10524">MEKKSLDDIFELMGTENPVEVIPNSRNTSIDWRSTKQIAEILGISRYKVLEWVRSGVFQANVHYRNISFDKNRPTYRFDLEKINQLFEG</sequence>
<gene>
    <name evidence="1" type="ORF">BGM30_44750</name>
</gene>
<comment type="caution">
    <text evidence="1">The sequence shown here is derived from an EMBL/GenBank/DDBJ whole genome shotgun (WGS) entry which is preliminary data.</text>
</comment>
<dbReference type="RefSeq" id="WP_103113460.1">
    <property type="nucleotide sequence ID" value="NZ_BEIU01000026.1"/>
</dbReference>
<dbReference type="Proteomes" id="UP000236321">
    <property type="component" value="Unassembled WGS sequence"/>
</dbReference>
<dbReference type="AlphaFoldDB" id="A0A2H6BYY3"/>
<evidence type="ECO:0000313" key="1">
    <source>
        <dbReference type="EMBL" id="GBD55382.1"/>
    </source>
</evidence>